<reference evidence="1 2" key="1">
    <citation type="submission" date="2024-09" db="EMBL/GenBank/DDBJ databases">
        <authorList>
            <person name="Sun Q."/>
            <person name="Mori K."/>
        </authorList>
    </citation>
    <scope>NUCLEOTIDE SEQUENCE [LARGE SCALE GENOMIC DNA]</scope>
    <source>
        <strain evidence="1 2">NCAIM B.02336</strain>
    </source>
</reference>
<gene>
    <name evidence="1" type="ORF">ACFFGG_13135</name>
</gene>
<dbReference type="Proteomes" id="UP001589834">
    <property type="component" value="Unassembled WGS sequence"/>
</dbReference>
<dbReference type="InterPro" id="IPR010662">
    <property type="entry name" value="RBBP9/YdeN"/>
</dbReference>
<organism evidence="1 2">
    <name type="scientific">Ottowia pentelensis</name>
    <dbReference type="NCBI Taxonomy" id="511108"/>
    <lineage>
        <taxon>Bacteria</taxon>
        <taxon>Pseudomonadati</taxon>
        <taxon>Pseudomonadota</taxon>
        <taxon>Betaproteobacteria</taxon>
        <taxon>Burkholderiales</taxon>
        <taxon>Comamonadaceae</taxon>
        <taxon>Ottowia</taxon>
    </lineage>
</organism>
<dbReference type="InterPro" id="IPR029058">
    <property type="entry name" value="AB_hydrolase_fold"/>
</dbReference>
<name>A0ABV6PUH0_9BURK</name>
<dbReference type="Pfam" id="PF06821">
    <property type="entry name" value="Ser_hydrolase"/>
    <property type="match status" value="1"/>
</dbReference>
<evidence type="ECO:0000313" key="2">
    <source>
        <dbReference type="Proteomes" id="UP001589834"/>
    </source>
</evidence>
<dbReference type="Gene3D" id="3.40.50.1820">
    <property type="entry name" value="alpha/beta hydrolase"/>
    <property type="match status" value="1"/>
</dbReference>
<dbReference type="EMBL" id="JBHLTN010000027">
    <property type="protein sequence ID" value="MFC0593494.1"/>
    <property type="molecule type" value="Genomic_DNA"/>
</dbReference>
<dbReference type="GO" id="GO:0016787">
    <property type="term" value="F:hydrolase activity"/>
    <property type="evidence" value="ECO:0007669"/>
    <property type="project" value="UniProtKB-KW"/>
</dbReference>
<proteinExistence type="predicted"/>
<evidence type="ECO:0000313" key="1">
    <source>
        <dbReference type="EMBL" id="MFC0593494.1"/>
    </source>
</evidence>
<dbReference type="RefSeq" id="WP_377483718.1">
    <property type="nucleotide sequence ID" value="NZ_JBHLTN010000027.1"/>
</dbReference>
<dbReference type="SUPFAM" id="SSF53474">
    <property type="entry name" value="alpha/beta-Hydrolases"/>
    <property type="match status" value="1"/>
</dbReference>
<protein>
    <submittedName>
        <fullName evidence="1">RBBP9/YdeN family alpha/beta hydrolase</fullName>
    </submittedName>
</protein>
<keyword evidence="1" id="KW-0378">Hydrolase</keyword>
<keyword evidence="2" id="KW-1185">Reference proteome</keyword>
<sequence>MIDHQASPRVLTLPGWLGSGPGHWQSRWEAAHGATRVQQHDWQRPLRGDWTARLQDVLLAQPAPVLLAAHSLGCLLLAWWAAHSRETARVAGALLVAPPEIERADLRQQIPGWAPPARQRLPFPALVMASSDDPYARLDYARQLAQDWGAGWQDGGARGHLNADSGLGDWPEGWQALRALAATPAAS</sequence>
<comment type="caution">
    <text evidence="1">The sequence shown here is derived from an EMBL/GenBank/DDBJ whole genome shotgun (WGS) entry which is preliminary data.</text>
</comment>
<accession>A0ABV6PUH0</accession>